<dbReference type="EMBL" id="FNKX01000001">
    <property type="protein sequence ID" value="SDR17158.1"/>
    <property type="molecule type" value="Genomic_DNA"/>
</dbReference>
<name>A0A1H1GW81_9BURK</name>
<protein>
    <submittedName>
        <fullName evidence="1">Uncharacterized protein</fullName>
    </submittedName>
</protein>
<gene>
    <name evidence="1" type="ORF">SAMN05445850_3108</name>
</gene>
<evidence type="ECO:0000313" key="2">
    <source>
        <dbReference type="Proteomes" id="UP000199365"/>
    </source>
</evidence>
<accession>A0A1H1GW81</accession>
<keyword evidence="2" id="KW-1185">Reference proteome</keyword>
<dbReference type="AlphaFoldDB" id="A0A1H1GW81"/>
<evidence type="ECO:0000313" key="1">
    <source>
        <dbReference type="EMBL" id="SDR17158.1"/>
    </source>
</evidence>
<sequence>MTPYHGTPITPNTAAVRAISGGHAFVSFAYPEQLGLVLEVCQSFAGDNGAYPAWRSGRPITDWNRYYAWVAELHRYPTCDFFVIPDVIDGDEAENDALLDEWPWRHRAPWIGAPVWHLHESLERLERLASTWPRVCLGSSGQFATIGTDAWYTRMSEAMNVVCDRDGRPICKLHGLRMLNPDVFTRFPFASADATTIGRNIGLDSKWKGTIRPPTKESRAQVMRDRIEIYQSPTFWERSTAPIQQAFALEVA</sequence>
<reference evidence="2" key="1">
    <citation type="submission" date="2016-10" db="EMBL/GenBank/DDBJ databases">
        <authorList>
            <person name="Varghese N."/>
            <person name="Submissions S."/>
        </authorList>
    </citation>
    <scope>NUCLEOTIDE SEQUENCE [LARGE SCALE GENOMIC DNA]</scope>
    <source>
        <strain evidence="2">DUS833</strain>
    </source>
</reference>
<dbReference type="Proteomes" id="UP000199365">
    <property type="component" value="Unassembled WGS sequence"/>
</dbReference>
<proteinExistence type="predicted"/>
<organism evidence="1 2">
    <name type="scientific">Paraburkholderia tuberum</name>
    <dbReference type="NCBI Taxonomy" id="157910"/>
    <lineage>
        <taxon>Bacteria</taxon>
        <taxon>Pseudomonadati</taxon>
        <taxon>Pseudomonadota</taxon>
        <taxon>Betaproteobacteria</taxon>
        <taxon>Burkholderiales</taxon>
        <taxon>Burkholderiaceae</taxon>
        <taxon>Paraburkholderia</taxon>
    </lineage>
</organism>
<dbReference type="STRING" id="157910.SAMN05445850_3108"/>
<dbReference type="RefSeq" id="WP_090804412.1">
    <property type="nucleotide sequence ID" value="NZ_FNKX01000001.1"/>
</dbReference>